<dbReference type="EMBL" id="QLZR01000002">
    <property type="protein sequence ID" value="RAZ79589.1"/>
    <property type="molecule type" value="Genomic_DNA"/>
</dbReference>
<dbReference type="InterPro" id="IPR017476">
    <property type="entry name" value="UDP-Glc/GDP-Man"/>
</dbReference>
<proteinExistence type="inferred from homology"/>
<dbReference type="SUPFAM" id="SSF51735">
    <property type="entry name" value="NAD(P)-binding Rossmann-fold domains"/>
    <property type="match status" value="1"/>
</dbReference>
<dbReference type="GO" id="GO:0016628">
    <property type="term" value="F:oxidoreductase activity, acting on the CH-CH group of donors, NAD or NADP as acceptor"/>
    <property type="evidence" value="ECO:0007669"/>
    <property type="project" value="InterPro"/>
</dbReference>
<evidence type="ECO:0000256" key="3">
    <source>
        <dbReference type="ARBA" id="ARBA00023027"/>
    </source>
</evidence>
<feature type="domain" description="UDP-glucose/GDP-mannose dehydrogenase C-terminal" evidence="5">
    <location>
        <begin position="311"/>
        <end position="412"/>
    </location>
</feature>
<dbReference type="PANTHER" id="PTHR43491">
    <property type="entry name" value="UDP-N-ACETYL-D-MANNOSAMINE DEHYDROGENASE"/>
    <property type="match status" value="1"/>
</dbReference>
<dbReference type="InterPro" id="IPR014027">
    <property type="entry name" value="UDP-Glc/GDP-Man_DH_C"/>
</dbReference>
<dbReference type="Pfam" id="PF03720">
    <property type="entry name" value="UDPG_MGDP_dh_C"/>
    <property type="match status" value="1"/>
</dbReference>
<organism evidence="6 7">
    <name type="scientific">Planococcus halotolerans</name>
    <dbReference type="NCBI Taxonomy" id="2233542"/>
    <lineage>
        <taxon>Bacteria</taxon>
        <taxon>Bacillati</taxon>
        <taxon>Bacillota</taxon>
        <taxon>Bacilli</taxon>
        <taxon>Bacillales</taxon>
        <taxon>Caryophanaceae</taxon>
        <taxon>Planococcus</taxon>
    </lineage>
</organism>
<keyword evidence="7" id="KW-1185">Reference proteome</keyword>
<protein>
    <submittedName>
        <fullName evidence="6">Nucleotide sugar dehydrogenase</fullName>
    </submittedName>
</protein>
<dbReference type="GO" id="GO:0000271">
    <property type="term" value="P:polysaccharide biosynthetic process"/>
    <property type="evidence" value="ECO:0007669"/>
    <property type="project" value="InterPro"/>
</dbReference>
<dbReference type="Proteomes" id="UP000251002">
    <property type="component" value="Unassembled WGS sequence"/>
</dbReference>
<sequence length="424" mass="46475">MMTENLIIGVIGLRFAGLPIANDFAKMYPVLVYDLEGEFDGDPDFGQSQHNVLRGSTIEILDNPERIAEAALLIISVPVTISVSKHPDLSLLLKACEVAGSHMKKGAVVVISSAVYPGVTEEKCIPVLERFSGLEAGKQFFVGFSPDDLREQFDSTAAAKPAKIIAGQNSSVLDYISEIYMNVFGQRVHKAESIRVAEAAELVNTVQQTVNTALMNELAAIFKLMDIDTQDVLRTAAVKKDFLRFSPGFSGNHGKAQDSYQLTHRALAVGHHPEIILSALRVNDGIGQSIANSIIKEMNQLSLPLQSAAVVVIGVTNKEDSAVIEKSKVFDMIEELQQFGLQLQVADSLADPEQVELQFGIRLTPWQELAPADAVILAVPHKEIRDAGWKPIRKLLKNESSIVFDIKSVLNKKNKPESLNLWRL</sequence>
<dbReference type="NCBIfam" id="TIGR03026">
    <property type="entry name" value="NDP-sugDHase"/>
    <property type="match status" value="1"/>
</dbReference>
<dbReference type="InterPro" id="IPR001732">
    <property type="entry name" value="UDP-Glc/GDP-Man_DH_N"/>
</dbReference>
<dbReference type="SMART" id="SM00984">
    <property type="entry name" value="UDPG_MGDP_dh_C"/>
    <property type="match status" value="1"/>
</dbReference>
<keyword evidence="3" id="KW-0520">NAD</keyword>
<dbReference type="InterPro" id="IPR028359">
    <property type="entry name" value="UDP_ManNAc/GlcNAc_DH"/>
</dbReference>
<dbReference type="AlphaFoldDB" id="A0A365L3G6"/>
<dbReference type="InterPro" id="IPR036291">
    <property type="entry name" value="NAD(P)-bd_dom_sf"/>
</dbReference>
<evidence type="ECO:0000256" key="1">
    <source>
        <dbReference type="ARBA" id="ARBA00006601"/>
    </source>
</evidence>
<dbReference type="GO" id="GO:0051287">
    <property type="term" value="F:NAD binding"/>
    <property type="evidence" value="ECO:0007669"/>
    <property type="project" value="InterPro"/>
</dbReference>
<dbReference type="Pfam" id="PF00984">
    <property type="entry name" value="UDPG_MGDP_dh"/>
    <property type="match status" value="1"/>
</dbReference>
<evidence type="ECO:0000256" key="2">
    <source>
        <dbReference type="ARBA" id="ARBA00023002"/>
    </source>
</evidence>
<dbReference type="InterPro" id="IPR036220">
    <property type="entry name" value="UDP-Glc/GDP-Man_DH_C_sf"/>
</dbReference>
<dbReference type="GO" id="GO:0016616">
    <property type="term" value="F:oxidoreductase activity, acting on the CH-OH group of donors, NAD or NADP as acceptor"/>
    <property type="evidence" value="ECO:0007669"/>
    <property type="project" value="InterPro"/>
</dbReference>
<dbReference type="PIRSF" id="PIRSF000124">
    <property type="entry name" value="UDPglc_GDPman_dh"/>
    <property type="match status" value="1"/>
</dbReference>
<gene>
    <name evidence="6" type="ORF">DP120_08270</name>
</gene>
<dbReference type="SUPFAM" id="SSF48179">
    <property type="entry name" value="6-phosphogluconate dehydrogenase C-terminal domain-like"/>
    <property type="match status" value="1"/>
</dbReference>
<accession>A0A365L3G6</accession>
<evidence type="ECO:0000313" key="6">
    <source>
        <dbReference type="EMBL" id="RAZ79589.1"/>
    </source>
</evidence>
<dbReference type="Pfam" id="PF03721">
    <property type="entry name" value="UDPG_MGDP_dh_N"/>
    <property type="match status" value="1"/>
</dbReference>
<evidence type="ECO:0000313" key="7">
    <source>
        <dbReference type="Proteomes" id="UP000251002"/>
    </source>
</evidence>
<dbReference type="InterPro" id="IPR014026">
    <property type="entry name" value="UDP-Glc/GDP-Man_DH_dimer"/>
</dbReference>
<dbReference type="SUPFAM" id="SSF52413">
    <property type="entry name" value="UDP-glucose/GDP-mannose dehydrogenase C-terminal domain"/>
    <property type="match status" value="1"/>
</dbReference>
<dbReference type="PANTHER" id="PTHR43491:SF2">
    <property type="entry name" value="UDP-N-ACETYL-D-MANNOSAMINE DEHYDROGENASE"/>
    <property type="match status" value="1"/>
</dbReference>
<name>A0A365L3G6_9BACL</name>
<dbReference type="Gene3D" id="3.40.50.720">
    <property type="entry name" value="NAD(P)-binding Rossmann-like Domain"/>
    <property type="match status" value="2"/>
</dbReference>
<evidence type="ECO:0000259" key="5">
    <source>
        <dbReference type="SMART" id="SM00984"/>
    </source>
</evidence>
<dbReference type="InterPro" id="IPR008927">
    <property type="entry name" value="6-PGluconate_DH-like_C_sf"/>
</dbReference>
<reference evidence="6 7" key="1">
    <citation type="submission" date="2018-06" db="EMBL/GenBank/DDBJ databases">
        <title>The draft genome sequences of strains SCU63 and S1.</title>
        <authorList>
            <person name="Gan L."/>
        </authorList>
    </citation>
    <scope>NUCLEOTIDE SEQUENCE [LARGE SCALE GENOMIC DNA]</scope>
    <source>
        <strain evidence="6 7">SCU63</strain>
    </source>
</reference>
<comment type="caution">
    <text evidence="6">The sequence shown here is derived from an EMBL/GenBank/DDBJ whole genome shotgun (WGS) entry which is preliminary data.</text>
</comment>
<keyword evidence="2" id="KW-0560">Oxidoreductase</keyword>
<evidence type="ECO:0000256" key="4">
    <source>
        <dbReference type="PIRNR" id="PIRNR000124"/>
    </source>
</evidence>
<dbReference type="PIRSF" id="PIRSF500136">
    <property type="entry name" value="UDP_ManNAc_DH"/>
    <property type="match status" value="1"/>
</dbReference>
<comment type="similarity">
    <text evidence="1 4">Belongs to the UDP-glucose/GDP-mannose dehydrogenase family.</text>
</comment>